<dbReference type="AlphaFoldDB" id="A0A6P8B791"/>
<dbReference type="Proteomes" id="UP000515153">
    <property type="component" value="Chromosome I"/>
</dbReference>
<feature type="chain" id="PRO_5027695307" description="ARB-07466-like C-terminal domain-containing protein" evidence="1">
    <location>
        <begin position="20"/>
        <end position="240"/>
    </location>
</feature>
<evidence type="ECO:0000259" key="2">
    <source>
        <dbReference type="Pfam" id="PF26571"/>
    </source>
</evidence>
<gene>
    <name evidence="4" type="ORF">PgNI_06589</name>
</gene>
<feature type="signal peptide" evidence="1">
    <location>
        <begin position="1"/>
        <end position="19"/>
    </location>
</feature>
<reference evidence="4" key="3">
    <citation type="submission" date="2025-08" db="UniProtKB">
        <authorList>
            <consortium name="RefSeq"/>
        </authorList>
    </citation>
    <scope>IDENTIFICATION</scope>
    <source>
        <strain evidence="4">NI907</strain>
    </source>
</reference>
<protein>
    <recommendedName>
        <fullName evidence="2">ARB-07466-like C-terminal domain-containing protein</fullName>
    </recommendedName>
</protein>
<dbReference type="KEGG" id="pgri:PgNI_06589"/>
<accession>A0A6P8B791</accession>
<evidence type="ECO:0000256" key="1">
    <source>
        <dbReference type="SAM" id="SignalP"/>
    </source>
</evidence>
<evidence type="ECO:0000313" key="3">
    <source>
        <dbReference type="Proteomes" id="UP000515153"/>
    </source>
</evidence>
<dbReference type="OrthoDB" id="2251794at2759"/>
<keyword evidence="1" id="KW-0732">Signal</keyword>
<dbReference type="Pfam" id="PF26571">
    <property type="entry name" value="VldE"/>
    <property type="match status" value="1"/>
</dbReference>
<proteinExistence type="predicted"/>
<dbReference type="InterPro" id="IPR058593">
    <property type="entry name" value="ARB_07466-like_C"/>
</dbReference>
<organism evidence="3 4">
    <name type="scientific">Pyricularia grisea</name>
    <name type="common">Crabgrass-specific blast fungus</name>
    <name type="synonym">Magnaporthe grisea</name>
    <dbReference type="NCBI Taxonomy" id="148305"/>
    <lineage>
        <taxon>Eukaryota</taxon>
        <taxon>Fungi</taxon>
        <taxon>Dikarya</taxon>
        <taxon>Ascomycota</taxon>
        <taxon>Pezizomycotina</taxon>
        <taxon>Sordariomycetes</taxon>
        <taxon>Sordariomycetidae</taxon>
        <taxon>Magnaporthales</taxon>
        <taxon>Pyriculariaceae</taxon>
        <taxon>Pyricularia</taxon>
    </lineage>
</organism>
<evidence type="ECO:0000313" key="4">
    <source>
        <dbReference type="RefSeq" id="XP_030983091.1"/>
    </source>
</evidence>
<reference evidence="4" key="2">
    <citation type="submission" date="2019-10" db="EMBL/GenBank/DDBJ databases">
        <authorList>
            <consortium name="NCBI Genome Project"/>
        </authorList>
    </citation>
    <scope>NUCLEOTIDE SEQUENCE</scope>
    <source>
        <strain evidence="4">NI907</strain>
    </source>
</reference>
<name>A0A6P8B791_PYRGI</name>
<sequence length="240" mass="25594">MKATLILVSTLLAAAGINAAPSEPCYGPDGAAGVCLSSSDCTKQGGKTIDGACPADGAGIKCCSKPTCGTSKGGNCRWTSDCAAKSESNQCPGPGGFKCCNSDDKGFGGYAKPILPSVGPKCLQVARDGAGKIVEAWPGRVRQVYCARDCQCGEGSDHCCGKATDMMCSDAGGLATLSGREIAEWVMKNRDELKLSYVIWGQKIWHVKNDEEMGWDKWRTMEDRKDVTQNHWDHVHVSYR</sequence>
<dbReference type="GeneID" id="41961520"/>
<dbReference type="RefSeq" id="XP_030983091.1">
    <property type="nucleotide sequence ID" value="XM_031126611.1"/>
</dbReference>
<reference evidence="3 4" key="1">
    <citation type="journal article" date="2019" name="Mol. Biol. Evol.">
        <title>Blast fungal genomes show frequent chromosomal changes, gene gains and losses, and effector gene turnover.</title>
        <authorList>
            <person name="Gomez Luciano L.B."/>
            <person name="Jason Tsai I."/>
            <person name="Chuma I."/>
            <person name="Tosa Y."/>
            <person name="Chen Y.H."/>
            <person name="Li J.Y."/>
            <person name="Li M.Y."/>
            <person name="Jade Lu M.Y."/>
            <person name="Nakayashiki H."/>
            <person name="Li W.H."/>
        </authorList>
    </citation>
    <scope>NUCLEOTIDE SEQUENCE [LARGE SCALE GENOMIC DNA]</scope>
    <source>
        <strain evidence="3 4">NI907</strain>
    </source>
</reference>
<keyword evidence="3" id="KW-1185">Reference proteome</keyword>
<feature type="domain" description="ARB-07466-like C-terminal" evidence="2">
    <location>
        <begin position="124"/>
        <end position="232"/>
    </location>
</feature>